<evidence type="ECO:0000313" key="1">
    <source>
        <dbReference type="EMBL" id="AVO43420.1"/>
    </source>
</evidence>
<organism evidence="1 2">
    <name type="scientific">Simplicispira suum</name>
    <dbReference type="NCBI Taxonomy" id="2109915"/>
    <lineage>
        <taxon>Bacteria</taxon>
        <taxon>Pseudomonadati</taxon>
        <taxon>Pseudomonadota</taxon>
        <taxon>Betaproteobacteria</taxon>
        <taxon>Burkholderiales</taxon>
        <taxon>Comamonadaceae</taxon>
        <taxon>Simplicispira</taxon>
    </lineage>
</organism>
<keyword evidence="1" id="KW-0614">Plasmid</keyword>
<dbReference type="EMBL" id="CP027670">
    <property type="protein sequence ID" value="AVO43420.1"/>
    <property type="molecule type" value="Genomic_DNA"/>
</dbReference>
<gene>
    <name evidence="1" type="ORF">C6571_18455</name>
</gene>
<evidence type="ECO:0000313" key="2">
    <source>
        <dbReference type="Proteomes" id="UP000239326"/>
    </source>
</evidence>
<protein>
    <recommendedName>
        <fullName evidence="3">WGR domain-containing protein</fullName>
    </recommendedName>
</protein>
<reference evidence="1 2" key="1">
    <citation type="submission" date="2018-03" db="EMBL/GenBank/DDBJ databases">
        <title>Genome sequencing of Simplicispira sp.</title>
        <authorList>
            <person name="Kim S.-J."/>
            <person name="Heo J."/>
            <person name="Kwon S.-W."/>
        </authorList>
    </citation>
    <scope>NUCLEOTIDE SEQUENCE [LARGE SCALE GENOMIC DNA]</scope>
    <source>
        <strain evidence="1 2">SC1-8</strain>
        <plasmid evidence="1 2">unnamed1</plasmid>
    </source>
</reference>
<sequence length="83" mass="10020">MFQSEIVRWVSKDRWYHAYIVCDLLGDWTVVRRWGGLHNRRGGQKIDHVSCFVEANARMKMIERRRRYSHSGYQQVIKPELVL</sequence>
<keyword evidence="2" id="KW-1185">Reference proteome</keyword>
<name>A0A2S0N5J9_9BURK</name>
<dbReference type="Proteomes" id="UP000239326">
    <property type="component" value="Plasmid unnamed1"/>
</dbReference>
<dbReference type="AlphaFoldDB" id="A0A2S0N5J9"/>
<dbReference type="OrthoDB" id="6166956at2"/>
<dbReference type="KEGG" id="simp:C6571_18455"/>
<proteinExistence type="predicted"/>
<accession>A0A2S0N5J9</accession>
<geneLocation type="plasmid" evidence="1 2">
    <name>unnamed1</name>
</geneLocation>
<evidence type="ECO:0008006" key="3">
    <source>
        <dbReference type="Google" id="ProtNLM"/>
    </source>
</evidence>